<evidence type="ECO:0000313" key="1">
    <source>
        <dbReference type="EMBL" id="KYO66814.1"/>
    </source>
</evidence>
<gene>
    <name evidence="1" type="ORF">ATZ99_10590</name>
</gene>
<keyword evidence="2" id="KW-1185">Reference proteome</keyword>
<proteinExistence type="predicted"/>
<dbReference type="Proteomes" id="UP000075737">
    <property type="component" value="Unassembled WGS sequence"/>
</dbReference>
<evidence type="ECO:0008006" key="3">
    <source>
        <dbReference type="Google" id="ProtNLM"/>
    </source>
</evidence>
<evidence type="ECO:0000313" key="2">
    <source>
        <dbReference type="Proteomes" id="UP000075737"/>
    </source>
</evidence>
<dbReference type="SUPFAM" id="SSF52540">
    <property type="entry name" value="P-loop containing nucleoside triphosphate hydrolases"/>
    <property type="match status" value="1"/>
</dbReference>
<dbReference type="EMBL" id="LOHZ01000025">
    <property type="protein sequence ID" value="KYO66814.1"/>
    <property type="molecule type" value="Genomic_DNA"/>
</dbReference>
<dbReference type="Gene3D" id="3.40.50.300">
    <property type="entry name" value="P-loop containing nucleotide triphosphate hydrolases"/>
    <property type="match status" value="1"/>
</dbReference>
<dbReference type="NCBIfam" id="TIGR03172">
    <property type="entry name" value="selenium cofactor biosynthesis protein YqeC"/>
    <property type="match status" value="1"/>
</dbReference>
<dbReference type="PATRIC" id="fig|520767.4.peg.1158"/>
<comment type="caution">
    <text evidence="1">The sequence shown here is derived from an EMBL/GenBank/DDBJ whole genome shotgun (WGS) entry which is preliminary data.</text>
</comment>
<dbReference type="OrthoDB" id="368187at2"/>
<reference evidence="1 2" key="1">
    <citation type="submission" date="2015-12" db="EMBL/GenBank/DDBJ databases">
        <title>Draft genome of Thermovenabulum gondwanense isolated from a red thermophilic microbial mat colonisisng an outflow channel of a bore well.</title>
        <authorList>
            <person name="Patel B.K."/>
        </authorList>
    </citation>
    <scope>NUCLEOTIDE SEQUENCE [LARGE SCALE GENOMIC DNA]</scope>
    <source>
        <strain evidence="1 2">R270</strain>
    </source>
</reference>
<accession>A0A162MNU9</accession>
<dbReference type="Pfam" id="PF19842">
    <property type="entry name" value="YqeC"/>
    <property type="match status" value="1"/>
</dbReference>
<sequence>MIITEILDLKEKEMISAVGGGGKTTLLFNLALELSKVEKKVLLSTTTKIYLPGPERDFKLILGEKEEILDKIKAEKNLIVITGKRIVEENKLEGLDKSFYNKIFEKNIFDYILIEADGSKRKPIKFHAYYEPVIPELTTKVIGIVGLDCMGEKLDNQIFHRAEDFCREFGYKIGDNIDEKMVADLIISGKGLFKTSPDDSEKILIFNKADNPHRQSWANKIIKEIKKRSDNLSLAKILITSFDKNIFMTDNGGKS</sequence>
<protein>
    <recommendedName>
        <fullName evidence="3">Selenium-dependent hydroxylase accessory protein YqeC</fullName>
    </recommendedName>
</protein>
<dbReference type="RefSeq" id="WP_068748190.1">
    <property type="nucleotide sequence ID" value="NZ_LOHZ01000025.1"/>
</dbReference>
<organism evidence="1 2">
    <name type="scientific">Thermovenabulum gondwanense</name>
    <dbReference type="NCBI Taxonomy" id="520767"/>
    <lineage>
        <taxon>Bacteria</taxon>
        <taxon>Bacillati</taxon>
        <taxon>Bacillota</taxon>
        <taxon>Clostridia</taxon>
        <taxon>Thermosediminibacterales</taxon>
        <taxon>Thermosediminibacteraceae</taxon>
        <taxon>Thermovenabulum</taxon>
    </lineage>
</organism>
<dbReference type="AlphaFoldDB" id="A0A162MNU9"/>
<dbReference type="InterPro" id="IPR027417">
    <property type="entry name" value="P-loop_NTPase"/>
</dbReference>
<dbReference type="STRING" id="520767.ATZ99_10590"/>
<dbReference type="InterPro" id="IPR017587">
    <property type="entry name" value="YqeC"/>
</dbReference>
<name>A0A162MNU9_9FIRM</name>